<dbReference type="RefSeq" id="WP_165006660.1">
    <property type="nucleotide sequence ID" value="NZ_CP064954.1"/>
</dbReference>
<accession>A0A7T0P9W5</accession>
<keyword evidence="1" id="KW-0812">Transmembrane</keyword>
<sequence length="156" mass="16416">MNLSLPRFDIPKDLSTLVGPAAGAIATIISLIGIVLGIISATSVGDQLSSTAGLVHETSQKAADIQEAPELNNEHPIKWTGYQRLEDGKKIRVFFPSGEPKCYGYRTQVSESATSVAIKVTEGSLPGAPQDCTLIGATSSLVVELKAPLGARTLRN</sequence>
<protein>
    <submittedName>
        <fullName evidence="2">Uncharacterized protein</fullName>
    </submittedName>
</protein>
<proteinExistence type="predicted"/>
<keyword evidence="1" id="KW-1133">Transmembrane helix</keyword>
<feature type="transmembrane region" description="Helical" evidence="1">
    <location>
        <begin position="20"/>
        <end position="39"/>
    </location>
</feature>
<evidence type="ECO:0000256" key="1">
    <source>
        <dbReference type="SAM" id="Phobius"/>
    </source>
</evidence>
<name>A0A7T0P9W5_9CORY</name>
<evidence type="ECO:0000313" key="2">
    <source>
        <dbReference type="EMBL" id="QPK78376.1"/>
    </source>
</evidence>
<dbReference type="Proteomes" id="UP000594681">
    <property type="component" value="Chromosome"/>
</dbReference>
<keyword evidence="3" id="KW-1185">Reference proteome</keyword>
<dbReference type="AlphaFoldDB" id="A0A7T0P9W5"/>
<reference evidence="2 3" key="1">
    <citation type="submission" date="2020-11" db="EMBL/GenBank/DDBJ databases">
        <title>Corynebacterium sp. ZJ-599.</title>
        <authorList>
            <person name="Zhou J."/>
        </authorList>
    </citation>
    <scope>NUCLEOTIDE SEQUENCE [LARGE SCALE GENOMIC DNA]</scope>
    <source>
        <strain evidence="2 3">ZJ-599</strain>
    </source>
</reference>
<evidence type="ECO:0000313" key="3">
    <source>
        <dbReference type="Proteomes" id="UP000594681"/>
    </source>
</evidence>
<dbReference type="EMBL" id="CP064954">
    <property type="protein sequence ID" value="QPK78376.1"/>
    <property type="molecule type" value="Genomic_DNA"/>
</dbReference>
<gene>
    <name evidence="2" type="ORF">G7Y31_07285</name>
</gene>
<organism evidence="2 3">
    <name type="scientific">Corynebacterium lizhenjunii</name>
    <dbReference type="NCBI Taxonomy" id="2709394"/>
    <lineage>
        <taxon>Bacteria</taxon>
        <taxon>Bacillati</taxon>
        <taxon>Actinomycetota</taxon>
        <taxon>Actinomycetes</taxon>
        <taxon>Mycobacteriales</taxon>
        <taxon>Corynebacteriaceae</taxon>
        <taxon>Corynebacterium</taxon>
    </lineage>
</organism>
<keyword evidence="1" id="KW-0472">Membrane</keyword>
<dbReference type="KEGG" id="cliz:G7Y31_07285"/>